<dbReference type="PANTHER" id="PTHR42794:SF1">
    <property type="entry name" value="HEMIN IMPORT ATP-BINDING PROTEIN HMUV"/>
    <property type="match status" value="1"/>
</dbReference>
<dbReference type="RefSeq" id="WP_390276324.1">
    <property type="nucleotide sequence ID" value="NZ_JBHRYH010000005.1"/>
</dbReference>
<evidence type="ECO:0000259" key="7">
    <source>
        <dbReference type="PROSITE" id="PS50893"/>
    </source>
</evidence>
<evidence type="ECO:0000256" key="2">
    <source>
        <dbReference type="ARBA" id="ARBA00022475"/>
    </source>
</evidence>
<dbReference type="GO" id="GO:0005524">
    <property type="term" value="F:ATP binding"/>
    <property type="evidence" value="ECO:0007669"/>
    <property type="project" value="UniProtKB-KW"/>
</dbReference>
<dbReference type="Proteomes" id="UP001595636">
    <property type="component" value="Unassembled WGS sequence"/>
</dbReference>
<dbReference type="Gene3D" id="3.40.50.300">
    <property type="entry name" value="P-loop containing nucleotide triphosphate hydrolases"/>
    <property type="match status" value="1"/>
</dbReference>
<gene>
    <name evidence="8" type="ORF">ACFOKJ_02010</name>
</gene>
<dbReference type="Pfam" id="PF00005">
    <property type="entry name" value="ABC_tran"/>
    <property type="match status" value="1"/>
</dbReference>
<keyword evidence="2" id="KW-0472">Membrane</keyword>
<reference evidence="9" key="1">
    <citation type="journal article" date="2019" name="Int. J. Syst. Evol. Microbiol.">
        <title>The Global Catalogue of Microorganisms (GCM) 10K type strain sequencing project: providing services to taxonomists for standard genome sequencing and annotation.</title>
        <authorList>
            <consortium name="The Broad Institute Genomics Platform"/>
            <consortium name="The Broad Institute Genome Sequencing Center for Infectious Disease"/>
            <person name="Wu L."/>
            <person name="Ma J."/>
        </authorList>
    </citation>
    <scope>NUCLEOTIDE SEQUENCE [LARGE SCALE GENOMIC DNA]</scope>
    <source>
        <strain evidence="9">KCTC 42195</strain>
    </source>
</reference>
<protein>
    <submittedName>
        <fullName evidence="8">ABC transporter ATP-binding protein</fullName>
    </submittedName>
</protein>
<keyword evidence="1" id="KW-0813">Transport</keyword>
<keyword evidence="4 8" id="KW-0067">ATP-binding</keyword>
<comment type="caution">
    <text evidence="8">The sequence shown here is derived from an EMBL/GenBank/DDBJ whole genome shotgun (WGS) entry which is preliminary data.</text>
</comment>
<dbReference type="SMART" id="SM00382">
    <property type="entry name" value="AAA"/>
    <property type="match status" value="1"/>
</dbReference>
<name>A0ABV7TNG2_9NEIS</name>
<keyword evidence="9" id="KW-1185">Reference proteome</keyword>
<dbReference type="PROSITE" id="PS50893">
    <property type="entry name" value="ABC_TRANSPORTER_2"/>
    <property type="match status" value="1"/>
</dbReference>
<keyword evidence="2" id="KW-1003">Cell membrane</keyword>
<evidence type="ECO:0000313" key="9">
    <source>
        <dbReference type="Proteomes" id="UP001595636"/>
    </source>
</evidence>
<evidence type="ECO:0000256" key="1">
    <source>
        <dbReference type="ARBA" id="ARBA00022448"/>
    </source>
</evidence>
<organism evidence="8 9">
    <name type="scientific">Vogesella amnigena</name>
    <dbReference type="NCBI Taxonomy" id="1507449"/>
    <lineage>
        <taxon>Bacteria</taxon>
        <taxon>Pseudomonadati</taxon>
        <taxon>Pseudomonadota</taxon>
        <taxon>Betaproteobacteria</taxon>
        <taxon>Neisseriales</taxon>
        <taxon>Chromobacteriaceae</taxon>
        <taxon>Vogesella</taxon>
    </lineage>
</organism>
<dbReference type="CDD" id="cd03214">
    <property type="entry name" value="ABC_Iron-Siderophores_B12_Hemin"/>
    <property type="match status" value="1"/>
</dbReference>
<dbReference type="InterPro" id="IPR027417">
    <property type="entry name" value="P-loop_NTPase"/>
</dbReference>
<dbReference type="InterPro" id="IPR003593">
    <property type="entry name" value="AAA+_ATPase"/>
</dbReference>
<dbReference type="EMBL" id="JBHRYH010000005">
    <property type="protein sequence ID" value="MFC3624917.1"/>
    <property type="molecule type" value="Genomic_DNA"/>
</dbReference>
<feature type="domain" description="ABC transporter" evidence="7">
    <location>
        <begin position="4"/>
        <end position="232"/>
    </location>
</feature>
<accession>A0ABV7TNG2</accession>
<dbReference type="SUPFAM" id="SSF52540">
    <property type="entry name" value="P-loop containing nucleoside triphosphate hydrolases"/>
    <property type="match status" value="1"/>
</dbReference>
<sequence>MLEIRALSLLRPTRLHDISATLPAGQLSVILGPNGAGKSTLLHLLGGALRPASGTVSMAGQAISGQAPAVLATMRAMVEQQPARPAGMTVATLLDIGHGLPDADARQQAIDATCIHDLLARDCATLSGGEIARVHLARALHQLFASSNACRYLLLDEPTAALDIGAAQLQLASLRQLAHQHNIGVVAVLHDVNLAAQHADHVLLLKDGSAMASGAAADILQLPLLQDLYDAPLHELRDADGRRAFLAV</sequence>
<evidence type="ECO:0000256" key="5">
    <source>
        <dbReference type="ARBA" id="ARBA00022967"/>
    </source>
</evidence>
<evidence type="ECO:0000256" key="3">
    <source>
        <dbReference type="ARBA" id="ARBA00022741"/>
    </source>
</evidence>
<proteinExistence type="predicted"/>
<evidence type="ECO:0000256" key="6">
    <source>
        <dbReference type="ARBA" id="ARBA00037066"/>
    </source>
</evidence>
<evidence type="ECO:0000256" key="4">
    <source>
        <dbReference type="ARBA" id="ARBA00022840"/>
    </source>
</evidence>
<dbReference type="PANTHER" id="PTHR42794">
    <property type="entry name" value="HEMIN IMPORT ATP-BINDING PROTEIN HMUV"/>
    <property type="match status" value="1"/>
</dbReference>
<keyword evidence="3" id="KW-0547">Nucleotide-binding</keyword>
<comment type="function">
    <text evidence="6">Part of the ABC transporter complex HmuTUV involved in hemin import. Responsible for energy coupling to the transport system.</text>
</comment>
<evidence type="ECO:0000313" key="8">
    <source>
        <dbReference type="EMBL" id="MFC3624917.1"/>
    </source>
</evidence>
<dbReference type="InterPro" id="IPR003439">
    <property type="entry name" value="ABC_transporter-like_ATP-bd"/>
</dbReference>
<keyword evidence="5" id="KW-1278">Translocase</keyword>